<dbReference type="Proteomes" id="UP000092177">
    <property type="component" value="Chromosome 5"/>
</dbReference>
<dbReference type="VEuPathDB" id="FungiDB:CH63R_08417"/>
<proteinExistence type="predicted"/>
<gene>
    <name evidence="2" type="ORF">CH63R_08417</name>
</gene>
<dbReference type="RefSeq" id="XP_018158169.1">
    <property type="nucleotide sequence ID" value="XM_018303391.1"/>
</dbReference>
<protein>
    <submittedName>
        <fullName evidence="2">Uncharacterized protein</fullName>
    </submittedName>
</protein>
<evidence type="ECO:0000313" key="3">
    <source>
        <dbReference type="Proteomes" id="UP000092177"/>
    </source>
</evidence>
<dbReference type="EMBL" id="LTAN01000005">
    <property type="protein sequence ID" value="OBR09652.1"/>
    <property type="molecule type" value="Genomic_DNA"/>
</dbReference>
<reference evidence="3" key="1">
    <citation type="journal article" date="2017" name="BMC Genomics">
        <title>Gapless genome assembly of Colletotrichum higginsianum reveals chromosome structure and association of transposable elements with secondary metabolite gene clusters.</title>
        <authorList>
            <person name="Dallery J.-F."/>
            <person name="Lapalu N."/>
            <person name="Zampounis A."/>
            <person name="Pigne S."/>
            <person name="Luyten I."/>
            <person name="Amselem J."/>
            <person name="Wittenberg A.H.J."/>
            <person name="Zhou S."/>
            <person name="de Queiroz M.V."/>
            <person name="Robin G.P."/>
            <person name="Auger A."/>
            <person name="Hainaut M."/>
            <person name="Henrissat B."/>
            <person name="Kim K.-T."/>
            <person name="Lee Y.-H."/>
            <person name="Lespinet O."/>
            <person name="Schwartz D.C."/>
            <person name="Thon M.R."/>
            <person name="O'Connell R.J."/>
        </authorList>
    </citation>
    <scope>NUCLEOTIDE SEQUENCE [LARGE SCALE GENOMIC DNA]</scope>
    <source>
        <strain evidence="3">IMI 349063</strain>
    </source>
</reference>
<comment type="caution">
    <text evidence="2">The sequence shown here is derived from an EMBL/GenBank/DDBJ whole genome shotgun (WGS) entry which is preliminary data.</text>
</comment>
<dbReference type="AlphaFoldDB" id="A0A1B7YC43"/>
<organism evidence="2 3">
    <name type="scientific">Colletotrichum higginsianum (strain IMI 349063)</name>
    <name type="common">Crucifer anthracnose fungus</name>
    <dbReference type="NCBI Taxonomy" id="759273"/>
    <lineage>
        <taxon>Eukaryota</taxon>
        <taxon>Fungi</taxon>
        <taxon>Dikarya</taxon>
        <taxon>Ascomycota</taxon>
        <taxon>Pezizomycotina</taxon>
        <taxon>Sordariomycetes</taxon>
        <taxon>Hypocreomycetidae</taxon>
        <taxon>Glomerellales</taxon>
        <taxon>Glomerellaceae</taxon>
        <taxon>Colletotrichum</taxon>
        <taxon>Colletotrichum destructivum species complex</taxon>
    </lineage>
</organism>
<name>A0A1B7YC43_COLHI</name>
<keyword evidence="3" id="KW-1185">Reference proteome</keyword>
<feature type="region of interest" description="Disordered" evidence="1">
    <location>
        <begin position="1"/>
        <end position="42"/>
    </location>
</feature>
<evidence type="ECO:0000256" key="1">
    <source>
        <dbReference type="SAM" id="MobiDB-lite"/>
    </source>
</evidence>
<dbReference type="GeneID" id="28867498"/>
<feature type="compositionally biased region" description="Basic and acidic residues" evidence="1">
    <location>
        <begin position="1"/>
        <end position="22"/>
    </location>
</feature>
<evidence type="ECO:0000313" key="2">
    <source>
        <dbReference type="EMBL" id="OBR09652.1"/>
    </source>
</evidence>
<accession>A0A1B7YC43</accession>
<dbReference type="KEGG" id="chig:CH63R_08417"/>
<sequence length="81" mass="9390">MWEDKMDWQRDASDDGKIREATNDEFLVDDPMDIGPENDLKTNEGYERSTMVQGRSAPEPMMQIIAVLRFGIFELEIHTVN</sequence>